<proteinExistence type="predicted"/>
<feature type="compositionally biased region" description="Polar residues" evidence="1">
    <location>
        <begin position="1"/>
        <end position="10"/>
    </location>
</feature>
<accession>A0A923IXM4</accession>
<dbReference type="RefSeq" id="WP_184453473.1">
    <property type="nucleotide sequence ID" value="NZ_JACHMK010000001.1"/>
</dbReference>
<protein>
    <recommendedName>
        <fullName evidence="4">EcsC family protein</fullName>
    </recommendedName>
</protein>
<keyword evidence="3" id="KW-1185">Reference proteome</keyword>
<sequence>MEKTQGQSMIPQEASGADEALSSTEAPLAELTAEQQAEAQAFALSFLKTVIRLKGVKIERGDFLRKELRKTGCSDAKIAEALSSTPAQAGFSIEQLDALARTSIDFETKKSAALSFAAGLPGGLAMLATVPGDVTQYYVHAFRIMQKLSYLYGWQDFLGDLEAADDETVAHLAVFLGVMMGVGGASLSLANFAQQVARPAIQKQIANKALTKTVWYPVVQKTLKLIGVKITKDSFAKGVTKVIPVAGGVISGGMTLVSLKSQSTRLLKHLRELPPPGVDAAEYLEAVRMTSFAGDADTLGDKTKAMIGDTTAAMASGARTVADAAAGGAKNAAREAAKRMKGLTGLRKKTVPEEEGQA</sequence>
<feature type="region of interest" description="Disordered" evidence="1">
    <location>
        <begin position="1"/>
        <end position="22"/>
    </location>
</feature>
<organism evidence="2 3">
    <name type="scientific">Schaalia hyovaginalis</name>
    <dbReference type="NCBI Taxonomy" id="29316"/>
    <lineage>
        <taxon>Bacteria</taxon>
        <taxon>Bacillati</taxon>
        <taxon>Actinomycetota</taxon>
        <taxon>Actinomycetes</taxon>
        <taxon>Actinomycetales</taxon>
        <taxon>Actinomycetaceae</taxon>
        <taxon>Schaalia</taxon>
    </lineage>
</organism>
<reference evidence="2" key="1">
    <citation type="submission" date="2020-08" db="EMBL/GenBank/DDBJ databases">
        <title>Sequencing the genomes of 1000 actinobacteria strains.</title>
        <authorList>
            <person name="Klenk H.-P."/>
        </authorList>
    </citation>
    <scope>NUCLEOTIDE SEQUENCE</scope>
    <source>
        <strain evidence="2">DSM 10695</strain>
    </source>
</reference>
<evidence type="ECO:0008006" key="4">
    <source>
        <dbReference type="Google" id="ProtNLM"/>
    </source>
</evidence>
<dbReference type="AlphaFoldDB" id="A0A923IXM4"/>
<comment type="caution">
    <text evidence="2">The sequence shown here is derived from an EMBL/GenBank/DDBJ whole genome shotgun (WGS) entry which is preliminary data.</text>
</comment>
<gene>
    <name evidence="2" type="ORF">HD592_001777</name>
</gene>
<dbReference type="Proteomes" id="UP000617426">
    <property type="component" value="Unassembled WGS sequence"/>
</dbReference>
<name>A0A923IXM4_9ACTO</name>
<dbReference type="EMBL" id="JACHMK010000001">
    <property type="protein sequence ID" value="MBB6335212.1"/>
    <property type="molecule type" value="Genomic_DNA"/>
</dbReference>
<evidence type="ECO:0000256" key="1">
    <source>
        <dbReference type="SAM" id="MobiDB-lite"/>
    </source>
</evidence>
<evidence type="ECO:0000313" key="3">
    <source>
        <dbReference type="Proteomes" id="UP000617426"/>
    </source>
</evidence>
<evidence type="ECO:0000313" key="2">
    <source>
        <dbReference type="EMBL" id="MBB6335212.1"/>
    </source>
</evidence>